<reference evidence="2 3" key="1">
    <citation type="submission" date="2024-04" db="EMBL/GenBank/DDBJ databases">
        <title>Tritrichomonas musculus Genome.</title>
        <authorList>
            <person name="Alves-Ferreira E."/>
            <person name="Grigg M."/>
            <person name="Lorenzi H."/>
            <person name="Galac M."/>
        </authorList>
    </citation>
    <scope>NUCLEOTIDE SEQUENCE [LARGE SCALE GENOMIC DNA]</scope>
    <source>
        <strain evidence="2 3">EAF2021</strain>
    </source>
</reference>
<evidence type="ECO:0000256" key="1">
    <source>
        <dbReference type="SAM" id="MobiDB-lite"/>
    </source>
</evidence>
<feature type="compositionally biased region" description="Basic residues" evidence="1">
    <location>
        <begin position="42"/>
        <end position="53"/>
    </location>
</feature>
<dbReference type="Proteomes" id="UP001470230">
    <property type="component" value="Unassembled WGS sequence"/>
</dbReference>
<comment type="caution">
    <text evidence="2">The sequence shown here is derived from an EMBL/GenBank/DDBJ whole genome shotgun (WGS) entry which is preliminary data.</text>
</comment>
<name>A0ABR2JRV9_9EUKA</name>
<sequence length="70" mass="8629">MLELPKLDQENEIKLKRNHNIRQDILEKRKSFEYRQKEKTYRREKKAKNKKNKKGDYRSSSDSDTYSDSY</sequence>
<keyword evidence="3" id="KW-1185">Reference proteome</keyword>
<evidence type="ECO:0000313" key="3">
    <source>
        <dbReference type="Proteomes" id="UP001470230"/>
    </source>
</evidence>
<evidence type="ECO:0000313" key="2">
    <source>
        <dbReference type="EMBL" id="KAK8881353.1"/>
    </source>
</evidence>
<feature type="region of interest" description="Disordered" evidence="1">
    <location>
        <begin position="36"/>
        <end position="70"/>
    </location>
</feature>
<dbReference type="EMBL" id="JAPFFF010000010">
    <property type="protein sequence ID" value="KAK8881353.1"/>
    <property type="molecule type" value="Genomic_DNA"/>
</dbReference>
<proteinExistence type="predicted"/>
<protein>
    <submittedName>
        <fullName evidence="2">Uncharacterized protein</fullName>
    </submittedName>
</protein>
<accession>A0ABR2JRV9</accession>
<organism evidence="2 3">
    <name type="scientific">Tritrichomonas musculus</name>
    <dbReference type="NCBI Taxonomy" id="1915356"/>
    <lineage>
        <taxon>Eukaryota</taxon>
        <taxon>Metamonada</taxon>
        <taxon>Parabasalia</taxon>
        <taxon>Tritrichomonadida</taxon>
        <taxon>Tritrichomonadidae</taxon>
        <taxon>Tritrichomonas</taxon>
    </lineage>
</organism>
<gene>
    <name evidence="2" type="ORF">M9Y10_004089</name>
</gene>